<accession>A0A9P6NQL2</accession>
<dbReference type="InterPro" id="IPR019401">
    <property type="entry name" value="Znf_CHCC"/>
</dbReference>
<sequence length="103" mass="11268">MFSLGYHSIQKSSFDPTLAGQAPNRVTTWSKNQIARSDAMRGPRFEQTSMELQPFPLAAIDLVHQEPIRMVESRVASCDGGGGALGHPKIFINLDKPGYHPCG</sequence>
<dbReference type="PANTHER" id="PTHR13156">
    <property type="entry name" value="NADH-UBIQUINONE OXIDOREDUCTASE 13 KD-A SUBUNIT"/>
    <property type="match status" value="1"/>
</dbReference>
<dbReference type="GO" id="GO:0006120">
    <property type="term" value="P:mitochondrial electron transport, NADH to ubiquinone"/>
    <property type="evidence" value="ECO:0007669"/>
    <property type="project" value="TreeGrafter"/>
</dbReference>
<dbReference type="PANTHER" id="PTHR13156:SF0">
    <property type="entry name" value="NADH DEHYDROGENASE [UBIQUINONE] IRON-SULFUR PROTEIN 6, MITOCHONDRIAL"/>
    <property type="match status" value="1"/>
</dbReference>
<proteinExistence type="predicted"/>
<dbReference type="GO" id="GO:0005739">
    <property type="term" value="C:mitochondrion"/>
    <property type="evidence" value="ECO:0007669"/>
    <property type="project" value="GOC"/>
</dbReference>
<name>A0A9P6NQL2_9BASI</name>
<comment type="caution">
    <text evidence="2">The sequence shown here is derived from an EMBL/GenBank/DDBJ whole genome shotgun (WGS) entry which is preliminary data.</text>
</comment>
<dbReference type="Gene3D" id="2.60.260.40">
    <property type="entry name" value="q5lls5 like domains"/>
    <property type="match status" value="1"/>
</dbReference>
<protein>
    <recommendedName>
        <fullName evidence="1">Zinc finger CHCC-type domain-containing protein</fullName>
    </recommendedName>
</protein>
<gene>
    <name evidence="2" type="ORF">CROQUDRAFT_38763</name>
</gene>
<organism evidence="2 3">
    <name type="scientific">Cronartium quercuum f. sp. fusiforme G11</name>
    <dbReference type="NCBI Taxonomy" id="708437"/>
    <lineage>
        <taxon>Eukaryota</taxon>
        <taxon>Fungi</taxon>
        <taxon>Dikarya</taxon>
        <taxon>Basidiomycota</taxon>
        <taxon>Pucciniomycotina</taxon>
        <taxon>Pucciniomycetes</taxon>
        <taxon>Pucciniales</taxon>
        <taxon>Coleosporiaceae</taxon>
        <taxon>Cronartium</taxon>
    </lineage>
</organism>
<evidence type="ECO:0000313" key="3">
    <source>
        <dbReference type="Proteomes" id="UP000886653"/>
    </source>
</evidence>
<dbReference type="Proteomes" id="UP000886653">
    <property type="component" value="Unassembled WGS sequence"/>
</dbReference>
<dbReference type="AlphaFoldDB" id="A0A9P6NQL2"/>
<reference evidence="2" key="1">
    <citation type="submission" date="2013-11" db="EMBL/GenBank/DDBJ databases">
        <title>Genome sequence of the fusiform rust pathogen reveals effectors for host alternation and coevolution with pine.</title>
        <authorList>
            <consortium name="DOE Joint Genome Institute"/>
            <person name="Smith K."/>
            <person name="Pendleton A."/>
            <person name="Kubisiak T."/>
            <person name="Anderson C."/>
            <person name="Salamov A."/>
            <person name="Aerts A."/>
            <person name="Riley R."/>
            <person name="Clum A."/>
            <person name="Lindquist E."/>
            <person name="Ence D."/>
            <person name="Campbell M."/>
            <person name="Kronenberg Z."/>
            <person name="Feau N."/>
            <person name="Dhillon B."/>
            <person name="Hamelin R."/>
            <person name="Burleigh J."/>
            <person name="Smith J."/>
            <person name="Yandell M."/>
            <person name="Nelson C."/>
            <person name="Grigoriev I."/>
            <person name="Davis J."/>
        </authorList>
    </citation>
    <scope>NUCLEOTIDE SEQUENCE</scope>
    <source>
        <strain evidence="2">G11</strain>
    </source>
</reference>
<dbReference type="Pfam" id="PF10276">
    <property type="entry name" value="zf-CHCC"/>
    <property type="match status" value="1"/>
</dbReference>
<evidence type="ECO:0000259" key="1">
    <source>
        <dbReference type="Pfam" id="PF10276"/>
    </source>
</evidence>
<dbReference type="EMBL" id="MU167221">
    <property type="protein sequence ID" value="KAG0150224.1"/>
    <property type="molecule type" value="Genomic_DNA"/>
</dbReference>
<evidence type="ECO:0000313" key="2">
    <source>
        <dbReference type="EMBL" id="KAG0150224.1"/>
    </source>
</evidence>
<keyword evidence="3" id="KW-1185">Reference proteome</keyword>
<dbReference type="OrthoDB" id="307899at2759"/>
<feature type="domain" description="Zinc finger CHCC-type" evidence="1">
    <location>
        <begin position="74"/>
        <end position="103"/>
    </location>
</feature>